<organism evidence="2 3">
    <name type="scientific">Panicum virgatum</name>
    <name type="common">Blackwell switchgrass</name>
    <dbReference type="NCBI Taxonomy" id="38727"/>
    <lineage>
        <taxon>Eukaryota</taxon>
        <taxon>Viridiplantae</taxon>
        <taxon>Streptophyta</taxon>
        <taxon>Embryophyta</taxon>
        <taxon>Tracheophyta</taxon>
        <taxon>Spermatophyta</taxon>
        <taxon>Magnoliopsida</taxon>
        <taxon>Liliopsida</taxon>
        <taxon>Poales</taxon>
        <taxon>Poaceae</taxon>
        <taxon>PACMAD clade</taxon>
        <taxon>Panicoideae</taxon>
        <taxon>Panicodae</taxon>
        <taxon>Paniceae</taxon>
        <taxon>Panicinae</taxon>
        <taxon>Panicum</taxon>
        <taxon>Panicum sect. Hiantes</taxon>
    </lineage>
</organism>
<evidence type="ECO:0000313" key="2">
    <source>
        <dbReference type="EMBL" id="KAG2658200.1"/>
    </source>
</evidence>
<sequence>MADLRALWGTCRFMRRVCSNPEVSWRINLGRVSSSNRWRNTIAYQALLHRLTNIGNPEACFITGMQDVFPGPVFTAPGPDLDENLERAAAGNHKAAAYVAAVLLYMDNGNAGIDATARQYMRQAATTGEEDSVVAPAGDRGTMWLEHLSCRRTA</sequence>
<keyword evidence="3" id="KW-1185">Reference proteome</keyword>
<reference evidence="2" key="1">
    <citation type="submission" date="2020-05" db="EMBL/GenBank/DDBJ databases">
        <title>WGS assembly of Panicum virgatum.</title>
        <authorList>
            <person name="Lovell J.T."/>
            <person name="Jenkins J."/>
            <person name="Shu S."/>
            <person name="Juenger T.E."/>
            <person name="Schmutz J."/>
        </authorList>
    </citation>
    <scope>NUCLEOTIDE SEQUENCE</scope>
    <source>
        <strain evidence="2">AP13</strain>
    </source>
</reference>
<feature type="domain" description="At2g35280-like TPR" evidence="1">
    <location>
        <begin position="42"/>
        <end position="123"/>
    </location>
</feature>
<evidence type="ECO:0000313" key="3">
    <source>
        <dbReference type="Proteomes" id="UP000823388"/>
    </source>
</evidence>
<comment type="caution">
    <text evidence="2">The sequence shown here is derived from an EMBL/GenBank/DDBJ whole genome shotgun (WGS) entry which is preliminary data.</text>
</comment>
<dbReference type="Pfam" id="PF23310">
    <property type="entry name" value="TPR_27"/>
    <property type="match status" value="1"/>
</dbReference>
<accession>A0A8T0XDT0</accession>
<dbReference type="EMBL" id="CM029037">
    <property type="protein sequence ID" value="KAG2658200.1"/>
    <property type="molecule type" value="Genomic_DNA"/>
</dbReference>
<evidence type="ECO:0000259" key="1">
    <source>
        <dbReference type="Pfam" id="PF23310"/>
    </source>
</evidence>
<proteinExistence type="predicted"/>
<gene>
    <name evidence="2" type="ORF">PVAP13_1KG266000</name>
</gene>
<protein>
    <recommendedName>
        <fullName evidence="1">At2g35280-like TPR domain-containing protein</fullName>
    </recommendedName>
</protein>
<dbReference type="InterPro" id="IPR057136">
    <property type="entry name" value="At2g35280_TPR_dom"/>
</dbReference>
<dbReference type="Proteomes" id="UP000823388">
    <property type="component" value="Chromosome 1K"/>
</dbReference>
<name>A0A8T0XDT0_PANVG</name>
<dbReference type="AlphaFoldDB" id="A0A8T0XDT0"/>